<name>A0A4R2NZD4_RHOAD</name>
<accession>A0A4R2NZD4</accession>
<dbReference type="AlphaFoldDB" id="A0A4R2NZD4"/>
<gene>
    <name evidence="2" type="ORF">EV656_101559</name>
</gene>
<dbReference type="RefSeq" id="WP_132599202.1">
    <property type="nucleotide sequence ID" value="NZ_NRRP01000004.1"/>
</dbReference>
<protein>
    <submittedName>
        <fullName evidence="2">Uncharacterized protein</fullName>
    </submittedName>
</protein>
<dbReference type="EMBL" id="SLXL01000001">
    <property type="protein sequence ID" value="TCP27650.1"/>
    <property type="molecule type" value="Genomic_DNA"/>
</dbReference>
<dbReference type="OrthoDB" id="7847197at2"/>
<feature type="compositionally biased region" description="Low complexity" evidence="1">
    <location>
        <begin position="184"/>
        <end position="194"/>
    </location>
</feature>
<evidence type="ECO:0000256" key="1">
    <source>
        <dbReference type="SAM" id="MobiDB-lite"/>
    </source>
</evidence>
<organism evidence="2 3">
    <name type="scientific">Rhodovulum adriaticum</name>
    <name type="common">Rhodopseudomonas adriatica</name>
    <dbReference type="NCBI Taxonomy" id="35804"/>
    <lineage>
        <taxon>Bacteria</taxon>
        <taxon>Pseudomonadati</taxon>
        <taxon>Pseudomonadota</taxon>
        <taxon>Alphaproteobacteria</taxon>
        <taxon>Rhodobacterales</taxon>
        <taxon>Paracoccaceae</taxon>
        <taxon>Rhodovulum</taxon>
    </lineage>
</organism>
<dbReference type="Proteomes" id="UP000295733">
    <property type="component" value="Unassembled WGS sequence"/>
</dbReference>
<sequence length="726" mass="76027">MRQAVVILFLLALPAIGWGQTVTVRSGEHADFSRLVFRPVAAGDWRLGRVAGGYRLELPGARRGIDLSGTFTRIPRDRLLSLERDGPRRVDLAVRAGAHARAFSMPPDMLIVDIRDGPPAANSPFETVLDRVPPPPVPRLPITLGGVAPDPRAAPLLVPRPPHPGGGDPRPDLFRQLGRAMSQGLLAPAPAGGDAPDRTGPPPSERAVASGAGTAARHLRTDTSIDRALPVGQTSGQHGPQDPPCWPDAVLDLAGWYEDTPLAVQIGRRRSALYDSRDRAQPDAVAALARTYLALGFGAEAAHLVRFFGLQGPEATIWPQIAAILDRGQALDPAPFAGQLACPGASAMWAVLARPALPDEPVDTAAVRRTFSALPAHLRRHLGPGLADRFIGAGDTATALAIRDAALRPGPGGADPGLEMMEAKLALVRGDHASAARRLSDLAESGAPVAAESLALRLDQMRAAGHAPRPEDVLAAESLAFELRGTPMGGRLQAAAIAAHGARGDFARAFALWSEGPPENAVGLADVLIADLAGKGSDAEVLHAVLGQAAGPVLARAGVAARVALGRRLVALELPDAAERLVRDLPPTDSPTMRMLLAELALTRAAPGQALQYLAGLTDPEAATLRARSRALRGDLVGAARAALQGDRPAAAADFAWRARDWDTIRAHGTPVQRRLAETRADAPVSMPSLAGTRALLAQSAQIRALLREIGHAQPDAVQISETDSP</sequence>
<keyword evidence="3" id="KW-1185">Reference proteome</keyword>
<reference evidence="2 3" key="1">
    <citation type="submission" date="2019-03" db="EMBL/GenBank/DDBJ databases">
        <title>Genomic Encyclopedia of Type Strains, Phase IV (KMG-IV): sequencing the most valuable type-strain genomes for metagenomic binning, comparative biology and taxonomic classification.</title>
        <authorList>
            <person name="Goeker M."/>
        </authorList>
    </citation>
    <scope>NUCLEOTIDE SEQUENCE [LARGE SCALE GENOMIC DNA]</scope>
    <source>
        <strain evidence="2 3">DSM 2781</strain>
    </source>
</reference>
<proteinExistence type="predicted"/>
<feature type="region of interest" description="Disordered" evidence="1">
    <location>
        <begin position="143"/>
        <end position="223"/>
    </location>
</feature>
<evidence type="ECO:0000313" key="2">
    <source>
        <dbReference type="EMBL" id="TCP27650.1"/>
    </source>
</evidence>
<evidence type="ECO:0000313" key="3">
    <source>
        <dbReference type="Proteomes" id="UP000295733"/>
    </source>
</evidence>
<feature type="compositionally biased region" description="Low complexity" evidence="1">
    <location>
        <begin position="147"/>
        <end position="157"/>
    </location>
</feature>
<comment type="caution">
    <text evidence="2">The sequence shown here is derived from an EMBL/GenBank/DDBJ whole genome shotgun (WGS) entry which is preliminary data.</text>
</comment>